<gene>
    <name evidence="1" type="ORF">JA13_032</name>
</gene>
<name>A0A384ZW23_9CAUD</name>
<proteinExistence type="predicted"/>
<accession>A0A384ZW23</accession>
<evidence type="ECO:0000313" key="2">
    <source>
        <dbReference type="Proteomes" id="UP000263742"/>
    </source>
</evidence>
<sequence>MNDSPIGKIDFEANPSITQVEAFLEHYNWISYNGIMRVKNNGKLLVWSVDIRNLYNIFPRYVEAYNSEGERVKALRLVLHFEYREMQTAIYPADDILWKDILCAFIFLRDYYQKIESSVEYSPSIFYVQPKATYDDSVFKNIDVNSPHKWSVIENE</sequence>
<organism evidence="1 2">
    <name type="scientific">Dickeya phage vB_DsoM_JA13</name>
    <dbReference type="NCBI Taxonomy" id="2283030"/>
    <lineage>
        <taxon>Viruses</taxon>
        <taxon>Duplodnaviria</taxon>
        <taxon>Heunggongvirae</taxon>
        <taxon>Uroviricota</taxon>
        <taxon>Caudoviricetes</taxon>
        <taxon>Salmondvirus</taxon>
        <taxon>Salmondvirus JA11</taxon>
    </lineage>
</organism>
<evidence type="ECO:0000313" key="1">
    <source>
        <dbReference type="EMBL" id="AXG66435.1"/>
    </source>
</evidence>
<protein>
    <submittedName>
        <fullName evidence="1">Uncharacterized protein</fullName>
    </submittedName>
</protein>
<dbReference type="Proteomes" id="UP000263742">
    <property type="component" value="Segment"/>
</dbReference>
<dbReference type="EMBL" id="MH460460">
    <property type="protein sequence ID" value="AXG66435.1"/>
    <property type="molecule type" value="Genomic_DNA"/>
</dbReference>
<reference evidence="1 2" key="1">
    <citation type="journal article" date="2018" name="Front. Microbiol.">
        <title>Jumbo Bacteriophages Are Represented Within an Increasing Diversity of Environmental Viruses Infecting the Emerging Phytopathogen, Dickeya solani.</title>
        <authorList>
            <person name="Day A.W."/>
            <person name="Ahn J."/>
            <person name="Salmond G.P.C."/>
        </authorList>
    </citation>
    <scope>NUCLEOTIDE SEQUENCE [LARGE SCALE GENOMIC DNA]</scope>
</reference>